<evidence type="ECO:0000313" key="4">
    <source>
        <dbReference type="Ensembl" id="ENSPTEP00000040590.1"/>
    </source>
</evidence>
<dbReference type="SMART" id="SM00276">
    <property type="entry name" value="GLECT"/>
    <property type="match status" value="1"/>
</dbReference>
<dbReference type="Ensembl" id="ENSPTET00000054379.1">
    <property type="protein sequence ID" value="ENSPTEP00000040590.1"/>
    <property type="gene ID" value="ENSPTEG00000037369.1"/>
</dbReference>
<organism evidence="4 5">
    <name type="scientific">Piliocolobus tephrosceles</name>
    <name type="common">Ugandan red Colobus</name>
    <dbReference type="NCBI Taxonomy" id="591936"/>
    <lineage>
        <taxon>Eukaryota</taxon>
        <taxon>Metazoa</taxon>
        <taxon>Chordata</taxon>
        <taxon>Craniata</taxon>
        <taxon>Vertebrata</taxon>
        <taxon>Euteleostomi</taxon>
        <taxon>Mammalia</taxon>
        <taxon>Eutheria</taxon>
        <taxon>Euarchontoglires</taxon>
        <taxon>Primates</taxon>
        <taxon>Haplorrhini</taxon>
        <taxon>Catarrhini</taxon>
        <taxon>Cercopithecidae</taxon>
        <taxon>Colobinae</taxon>
        <taxon>Piliocolobus</taxon>
    </lineage>
</organism>
<evidence type="ECO:0000256" key="1">
    <source>
        <dbReference type="ARBA" id="ARBA00022734"/>
    </source>
</evidence>
<evidence type="ECO:0000259" key="3">
    <source>
        <dbReference type="PROSITE" id="PS51304"/>
    </source>
</evidence>
<reference evidence="4" key="2">
    <citation type="submission" date="2025-09" db="UniProtKB">
        <authorList>
            <consortium name="Ensembl"/>
        </authorList>
    </citation>
    <scope>IDENTIFICATION</scope>
</reference>
<evidence type="ECO:0000256" key="2">
    <source>
        <dbReference type="RuleBase" id="RU102079"/>
    </source>
</evidence>
<dbReference type="InterPro" id="IPR013320">
    <property type="entry name" value="ConA-like_dom_sf"/>
</dbReference>
<dbReference type="Gene3D" id="2.60.120.200">
    <property type="match status" value="1"/>
</dbReference>
<sequence>MSVLLGPCQSSLLSTSSVVTLLMRFALSKEPQLQVDFHTGMDADSDIAFHFQVCFGHCVAMNSHECGVWECEVKSDNVPFEDGKSFDLHVSVLDNEYWVMVSSQHCYSFARRLLPGSVKMVQVWRGVSLISTCV</sequence>
<accession>A0A8C9IRP8</accession>
<reference evidence="4" key="1">
    <citation type="submission" date="2025-08" db="UniProtKB">
        <authorList>
            <consortium name="Ensembl"/>
        </authorList>
    </citation>
    <scope>IDENTIFICATION</scope>
</reference>
<proteinExistence type="predicted"/>
<name>A0A8C9IRP8_9PRIM</name>
<dbReference type="GO" id="GO:0030246">
    <property type="term" value="F:carbohydrate binding"/>
    <property type="evidence" value="ECO:0007669"/>
    <property type="project" value="UniProtKB-UniRule"/>
</dbReference>
<keyword evidence="1 2" id="KW-0430">Lectin</keyword>
<evidence type="ECO:0000313" key="5">
    <source>
        <dbReference type="Proteomes" id="UP000694416"/>
    </source>
</evidence>
<dbReference type="AlphaFoldDB" id="A0A8C9IRP8"/>
<keyword evidence="5" id="KW-1185">Reference proteome</keyword>
<dbReference type="CDD" id="cd00070">
    <property type="entry name" value="GLECT"/>
    <property type="match status" value="1"/>
</dbReference>
<dbReference type="Proteomes" id="UP000694416">
    <property type="component" value="Unplaced"/>
</dbReference>
<dbReference type="InterPro" id="IPR001079">
    <property type="entry name" value="Galectin_CRD"/>
</dbReference>
<dbReference type="PANTHER" id="PTHR11346:SF15">
    <property type="entry name" value="PLACENTAL PROTEIN 13-LIKE"/>
    <property type="match status" value="1"/>
</dbReference>
<dbReference type="SUPFAM" id="SSF49899">
    <property type="entry name" value="Concanavalin A-like lectins/glucanases"/>
    <property type="match status" value="1"/>
</dbReference>
<protein>
    <recommendedName>
        <fullName evidence="2">Galectin</fullName>
    </recommendedName>
</protein>
<dbReference type="SMART" id="SM00908">
    <property type="entry name" value="Gal-bind_lectin"/>
    <property type="match status" value="1"/>
</dbReference>
<feature type="domain" description="Galectin" evidence="3">
    <location>
        <begin position="1"/>
        <end position="134"/>
    </location>
</feature>
<dbReference type="Pfam" id="PF00337">
    <property type="entry name" value="Gal-bind_lectin"/>
    <property type="match status" value="1"/>
</dbReference>
<dbReference type="PANTHER" id="PTHR11346">
    <property type="entry name" value="GALECTIN"/>
    <property type="match status" value="1"/>
</dbReference>
<dbReference type="InterPro" id="IPR044156">
    <property type="entry name" value="Galectin-like"/>
</dbReference>
<dbReference type="PROSITE" id="PS51304">
    <property type="entry name" value="GALECTIN"/>
    <property type="match status" value="1"/>
</dbReference>